<evidence type="ECO:0000313" key="6">
    <source>
        <dbReference type="Proteomes" id="UP000043316"/>
    </source>
</evidence>
<evidence type="ECO:0000256" key="2">
    <source>
        <dbReference type="ARBA" id="ARBA00022448"/>
    </source>
</evidence>
<comment type="similarity">
    <text evidence="1">Belongs to the outer membrane porin (Opr) (TC 1.B.25) family.</text>
</comment>
<dbReference type="PANTHER" id="PTHR34596:SF2">
    <property type="entry name" value="CHITOPORIN"/>
    <property type="match status" value="1"/>
</dbReference>
<keyword evidence="2" id="KW-0813">Transport</keyword>
<dbReference type="InterPro" id="IPR005318">
    <property type="entry name" value="OM_porin_bac"/>
</dbReference>
<organism evidence="5 6">
    <name type="scientific">Yersinia intermedia</name>
    <dbReference type="NCBI Taxonomy" id="631"/>
    <lineage>
        <taxon>Bacteria</taxon>
        <taxon>Pseudomonadati</taxon>
        <taxon>Pseudomonadota</taxon>
        <taxon>Gammaproteobacteria</taxon>
        <taxon>Enterobacterales</taxon>
        <taxon>Yersiniaceae</taxon>
        <taxon>Yersinia</taxon>
    </lineage>
</organism>
<name>A0A0H5LXK4_YERIN</name>
<keyword evidence="3 4" id="KW-0732">Signal</keyword>
<dbReference type="RefSeq" id="WP_053009909.1">
    <property type="nucleotide sequence ID" value="NZ_CWJI01000009.1"/>
</dbReference>
<dbReference type="Gene3D" id="2.40.160.10">
    <property type="entry name" value="Porin"/>
    <property type="match status" value="1"/>
</dbReference>
<dbReference type="Proteomes" id="UP000043316">
    <property type="component" value="Unassembled WGS sequence"/>
</dbReference>
<feature type="signal peptide" evidence="4">
    <location>
        <begin position="1"/>
        <end position="24"/>
    </location>
</feature>
<evidence type="ECO:0000256" key="1">
    <source>
        <dbReference type="ARBA" id="ARBA00009075"/>
    </source>
</evidence>
<evidence type="ECO:0000256" key="4">
    <source>
        <dbReference type="SAM" id="SignalP"/>
    </source>
</evidence>
<dbReference type="InterPro" id="IPR023614">
    <property type="entry name" value="Porin_dom_sf"/>
</dbReference>
<protein>
    <submittedName>
        <fullName evidence="5">Putative outer membrane porin protein</fullName>
    </submittedName>
</protein>
<gene>
    <name evidence="5" type="ORF">ERS008476_02925</name>
</gene>
<dbReference type="GO" id="GO:0016020">
    <property type="term" value="C:membrane"/>
    <property type="evidence" value="ECO:0007669"/>
    <property type="project" value="InterPro"/>
</dbReference>
<sequence>MIKKLCTKHSLLLLTGVISLPLAAQENSLFANQLFANQLFTDSTLDFSTRNMWKYLNEEETGKKNIHSAWGQGITLDYKSGYLADIIGMDASYYGVIKLGASDNFASRGILFNDGRYPGANKDNASGFNKVGQLYGKMKAGDDALGANLYGGWKTLNKFGALTTSNRAAPNSYLGWSGDINLDAYRLRLAYVTSSYNRDSPDKVSFATNDGQSLTYIFTGDVRYKSENLTAQYFYGESKDYLQRHGLETEWNALKKLQIGTQIYGTEGQEKWKSMAASKQSFDDSAWHYAVDARWKEKDWFTKVGVAYTDANKTNGIGQFPRHISKNSRGTFNSMATAGLDYMRDGETTFSLATGYNLTPELTTGIYANYAFFNFENQSIHESEVNLYARWIPSQTQLKGLSVFVMAGPGWTYQQQGYRPIRGGDGEVQRAKSLAAEIVIDYKFSIF</sequence>
<dbReference type="GO" id="GO:0015288">
    <property type="term" value="F:porin activity"/>
    <property type="evidence" value="ECO:0007669"/>
    <property type="project" value="TreeGrafter"/>
</dbReference>
<evidence type="ECO:0000313" key="5">
    <source>
        <dbReference type="EMBL" id="CRY55908.1"/>
    </source>
</evidence>
<dbReference type="PANTHER" id="PTHR34596">
    <property type="entry name" value="CHITOPORIN"/>
    <property type="match status" value="1"/>
</dbReference>
<evidence type="ECO:0000256" key="3">
    <source>
        <dbReference type="ARBA" id="ARBA00022729"/>
    </source>
</evidence>
<proteinExistence type="inferred from homology"/>
<accession>A0A0H5LXK4</accession>
<dbReference type="EMBL" id="CWJI01000009">
    <property type="protein sequence ID" value="CRY55908.1"/>
    <property type="molecule type" value="Genomic_DNA"/>
</dbReference>
<reference evidence="6" key="1">
    <citation type="submission" date="2015-03" db="EMBL/GenBank/DDBJ databases">
        <authorList>
            <consortium name="Pathogen Informatics"/>
        </authorList>
    </citation>
    <scope>NUCLEOTIDE SEQUENCE [LARGE SCALE GENOMIC DNA]</scope>
    <source>
        <strain evidence="6">R148</strain>
    </source>
</reference>
<dbReference type="Pfam" id="PF03573">
    <property type="entry name" value="OprD"/>
    <property type="match status" value="1"/>
</dbReference>
<feature type="chain" id="PRO_5005221102" evidence="4">
    <location>
        <begin position="25"/>
        <end position="447"/>
    </location>
</feature>
<dbReference type="AlphaFoldDB" id="A0A0H5LXK4"/>